<dbReference type="InterPro" id="IPR036736">
    <property type="entry name" value="ACP-like_sf"/>
</dbReference>
<dbReference type="EMBL" id="JANKHO010000467">
    <property type="protein sequence ID" value="KAJ3509565.1"/>
    <property type="molecule type" value="Genomic_DNA"/>
</dbReference>
<dbReference type="Pfam" id="PF23562">
    <property type="entry name" value="AMP-binding_C_3"/>
    <property type="match status" value="1"/>
</dbReference>
<dbReference type="Gene3D" id="3.40.50.12780">
    <property type="entry name" value="N-terminal domain of ligase-like"/>
    <property type="match status" value="1"/>
</dbReference>
<gene>
    <name evidence="4" type="ORF">NLJ89_g5155</name>
</gene>
<dbReference type="PANTHER" id="PTHR43439:SF2">
    <property type="entry name" value="ENZYME, PUTATIVE (JCVI)-RELATED"/>
    <property type="match status" value="1"/>
</dbReference>
<dbReference type="InterPro" id="IPR057326">
    <property type="entry name" value="KR_dom"/>
</dbReference>
<organism evidence="4 5">
    <name type="scientific">Agrocybe chaxingu</name>
    <dbReference type="NCBI Taxonomy" id="84603"/>
    <lineage>
        <taxon>Eukaryota</taxon>
        <taxon>Fungi</taxon>
        <taxon>Dikarya</taxon>
        <taxon>Basidiomycota</taxon>
        <taxon>Agaricomycotina</taxon>
        <taxon>Agaricomycetes</taxon>
        <taxon>Agaricomycetidae</taxon>
        <taxon>Agaricales</taxon>
        <taxon>Agaricineae</taxon>
        <taxon>Strophariaceae</taxon>
        <taxon>Agrocybe</taxon>
    </lineage>
</organism>
<keyword evidence="1" id="KW-0596">Phosphopantetheine</keyword>
<dbReference type="InterPro" id="IPR013120">
    <property type="entry name" value="FAR_NAD-bd"/>
</dbReference>
<dbReference type="SMART" id="SM00822">
    <property type="entry name" value="PKS_KR"/>
    <property type="match status" value="1"/>
</dbReference>
<keyword evidence="2" id="KW-0597">Phosphoprotein</keyword>
<feature type="domain" description="Ketoreductase" evidence="3">
    <location>
        <begin position="690"/>
        <end position="887"/>
    </location>
</feature>
<dbReference type="OrthoDB" id="429813at2759"/>
<evidence type="ECO:0000313" key="5">
    <source>
        <dbReference type="Proteomes" id="UP001148786"/>
    </source>
</evidence>
<comment type="caution">
    <text evidence="4">The sequence shown here is derived from an EMBL/GenBank/DDBJ whole genome shotgun (WGS) entry which is preliminary data.</text>
</comment>
<reference evidence="4" key="1">
    <citation type="submission" date="2022-07" db="EMBL/GenBank/DDBJ databases">
        <title>Genome Sequence of Agrocybe chaxingu.</title>
        <authorList>
            <person name="Buettner E."/>
        </authorList>
    </citation>
    <scope>NUCLEOTIDE SEQUENCE</scope>
    <source>
        <strain evidence="4">MP-N11</strain>
    </source>
</reference>
<evidence type="ECO:0000259" key="3">
    <source>
        <dbReference type="SMART" id="SM00822"/>
    </source>
</evidence>
<dbReference type="InterPro" id="IPR020845">
    <property type="entry name" value="AMP-binding_CS"/>
</dbReference>
<evidence type="ECO:0000313" key="4">
    <source>
        <dbReference type="EMBL" id="KAJ3509565.1"/>
    </source>
</evidence>
<dbReference type="Gene3D" id="1.10.1200.10">
    <property type="entry name" value="ACP-like"/>
    <property type="match status" value="1"/>
</dbReference>
<dbReference type="InterPro" id="IPR036291">
    <property type="entry name" value="NAD(P)-bd_dom_sf"/>
</dbReference>
<dbReference type="Pfam" id="PF07993">
    <property type="entry name" value="NAD_binding_4"/>
    <property type="match status" value="1"/>
</dbReference>
<keyword evidence="5" id="KW-1185">Reference proteome</keyword>
<dbReference type="InterPro" id="IPR042099">
    <property type="entry name" value="ANL_N_sf"/>
</dbReference>
<protein>
    <recommendedName>
        <fullName evidence="3">Ketoreductase domain-containing protein</fullName>
    </recommendedName>
</protein>
<dbReference type="InterPro" id="IPR051414">
    <property type="entry name" value="Adenylate-forming_Reductase"/>
</dbReference>
<sequence>MPSVRIPPPRDGSVTLPETVDYHREHHPDRPFFVFNADGSPDITEISYLEFARATDRVSHYLRPGRQGPEKQVVALIALSDSLLYQAVSLGIMRGGMISYPMSPRNTAAATVNMIKETNCHRLITTRETLRPLIDEIATLLAADSYEISIEEAPPLLEIFPKLGHEKEEDPWEPYPSAPRPPLDDVLVYLHSSGSTGFPKSIPHTYRAIVHWATFPPLTDIRDHKVQIRSAGMALPCFHTMGMVSHLLTGLYAMVPSGLYPPIATTPKSLPVMPTPQNILDHLVRTKCNAIIIPPAILQVWGNDSKAVELLATLEYVAFAGGAVPPKLGNYMAEQGVYLTQIYGATEFGTPTHFFRKEGDEMDWEYVSFFEDINLRWVPQVDGTFESQFLTCEKHCISIENLPDVRGYSTSDLWIPHPTKPYFWKIVGRLDDVIVHTSSEKTVPAPMEDVLMSSPYFMGVVMFGRNHDQAGVLIELKPQYEIDVNDEEEVVKARNMIWPIVEAANKVGPAFSRIFKEMILFVSSDKPLPRAGKGTVMRKAALKAYAKVEATVKVDTVTPPASWTKADTEAWLKAQCEDIYSDRKFSISGDLFEQGMDSLSATILRRRIVGAMQSHSTIQKASKLVSQTTVYDHPSIAKLAAFLDSVVVDPDNFVATTSRTEAMEQMIAKYSTGLAPLAEVQAASKPIKEAIVLLTGSTGNLGSQLLESLVCNKEVKRIYTLTRPAAGKSVKERHAERFVDKGFDVSLLSSRKIVFLEAEASHRHLGLKKDVYEELRNSVNVIIHNAWKLDFNLSLSSFESNVQGTRNLIDLARASDHASILKFLFTSSIASAFSWDRNLGTYPEEVVQDPKYAVGNGYGESKYVAERVLAISGLQATSFRIGQISGGKPNGAWAVSDWVPIFIKSSIQLAALPSAIGLASWLPMDAVSQTIIDVAFASGNAPALNIVHPSPVTWNYIITALNEALVQEGIASQKLSIVDFQTWFSRLEAKSQEAGEKEINDIPAIKLLDFFRTMAQVDVDLRQRGNEKVESGGSSTFSTAKIQGISSTIKGLPPISHSDVALWIKYWKTAGLFRD</sequence>
<dbReference type="InterPro" id="IPR000873">
    <property type="entry name" value="AMP-dep_synth/lig_dom"/>
</dbReference>
<dbReference type="PANTHER" id="PTHR43439">
    <property type="entry name" value="PHENYLACETATE-COENZYME A LIGASE"/>
    <property type="match status" value="1"/>
</dbReference>
<dbReference type="SUPFAM" id="SSF47336">
    <property type="entry name" value="ACP-like"/>
    <property type="match status" value="1"/>
</dbReference>
<accession>A0A9W8MXG3</accession>
<dbReference type="Proteomes" id="UP001148786">
    <property type="component" value="Unassembled WGS sequence"/>
</dbReference>
<dbReference type="SUPFAM" id="SSF51735">
    <property type="entry name" value="NAD(P)-binding Rossmann-fold domains"/>
    <property type="match status" value="1"/>
</dbReference>
<evidence type="ECO:0000256" key="2">
    <source>
        <dbReference type="ARBA" id="ARBA00022553"/>
    </source>
</evidence>
<dbReference type="PROSITE" id="PS00455">
    <property type="entry name" value="AMP_BINDING"/>
    <property type="match status" value="1"/>
</dbReference>
<dbReference type="Gene3D" id="3.40.50.720">
    <property type="entry name" value="NAD(P)-binding Rossmann-like Domain"/>
    <property type="match status" value="1"/>
</dbReference>
<evidence type="ECO:0000256" key="1">
    <source>
        <dbReference type="ARBA" id="ARBA00022450"/>
    </source>
</evidence>
<proteinExistence type="predicted"/>
<dbReference type="AlphaFoldDB" id="A0A9W8MXG3"/>
<name>A0A9W8MXG3_9AGAR</name>
<dbReference type="Pfam" id="PF00501">
    <property type="entry name" value="AMP-binding"/>
    <property type="match status" value="1"/>
</dbReference>
<dbReference type="SUPFAM" id="SSF56801">
    <property type="entry name" value="Acetyl-CoA synthetase-like"/>
    <property type="match status" value="1"/>
</dbReference>